<dbReference type="AlphaFoldDB" id="A0A017STQ9"/>
<reference evidence="2 3" key="1">
    <citation type="submission" date="2013-05" db="EMBL/GenBank/DDBJ databases">
        <title>Genome assembly of Chondromyces apiculatus DSM 436.</title>
        <authorList>
            <person name="Sharma G."/>
            <person name="Khatri I."/>
            <person name="Kaur C."/>
            <person name="Mayilraj S."/>
            <person name="Subramanian S."/>
        </authorList>
    </citation>
    <scope>NUCLEOTIDE SEQUENCE [LARGE SCALE GENOMIC DNA]</scope>
    <source>
        <strain evidence="2 3">DSM 436</strain>
    </source>
</reference>
<sequence>MVKKKRRALQAPFIVTVAATSALLMPLLPGCGSSVSGDCTGGGCNPPLPTEEGCPETAPPDGLPCAEVNLNCYYPDSSCPEFTTQCNSEGRWETSDVIVSCNPPEPDWCPAEMPMQGTPCSAPEGIECTYMTPTGCGDMESYATCHEGAWVVSLTTCNPPSPDYCLGLSEQDCSVNADICRWLEPGCAEPGGPQPALEQAGCHPLGECMEAYGCFDDTICAERVINPCAGMACDACGQVQMLCVPSAPDQP</sequence>
<dbReference type="STRING" id="1192034.CAP_0906"/>
<evidence type="ECO:0000313" key="2">
    <source>
        <dbReference type="EMBL" id="EYF00378.1"/>
    </source>
</evidence>
<feature type="signal peptide" evidence="1">
    <location>
        <begin position="1"/>
        <end position="24"/>
    </location>
</feature>
<accession>A0A017STQ9</accession>
<evidence type="ECO:0000256" key="1">
    <source>
        <dbReference type="SAM" id="SignalP"/>
    </source>
</evidence>
<name>A0A017STQ9_9BACT</name>
<comment type="caution">
    <text evidence="2">The sequence shown here is derived from an EMBL/GenBank/DDBJ whole genome shotgun (WGS) entry which is preliminary data.</text>
</comment>
<protein>
    <submittedName>
        <fullName evidence="2">Putative ATP-dependent DNA helicase</fullName>
    </submittedName>
</protein>
<dbReference type="Proteomes" id="UP000019678">
    <property type="component" value="Unassembled WGS sequence"/>
</dbReference>
<dbReference type="EMBL" id="ASRX01000114">
    <property type="protein sequence ID" value="EYF00378.1"/>
    <property type="molecule type" value="Genomic_DNA"/>
</dbReference>
<keyword evidence="1" id="KW-0732">Signal</keyword>
<dbReference type="GO" id="GO:0004386">
    <property type="term" value="F:helicase activity"/>
    <property type="evidence" value="ECO:0007669"/>
    <property type="project" value="UniProtKB-KW"/>
</dbReference>
<evidence type="ECO:0000313" key="3">
    <source>
        <dbReference type="Proteomes" id="UP000019678"/>
    </source>
</evidence>
<keyword evidence="3" id="KW-1185">Reference proteome</keyword>
<keyword evidence="2" id="KW-0067">ATP-binding</keyword>
<organism evidence="2 3">
    <name type="scientific">Chondromyces apiculatus DSM 436</name>
    <dbReference type="NCBI Taxonomy" id="1192034"/>
    <lineage>
        <taxon>Bacteria</taxon>
        <taxon>Pseudomonadati</taxon>
        <taxon>Myxococcota</taxon>
        <taxon>Polyangia</taxon>
        <taxon>Polyangiales</taxon>
        <taxon>Polyangiaceae</taxon>
        <taxon>Chondromyces</taxon>
    </lineage>
</organism>
<feature type="chain" id="PRO_5001499622" evidence="1">
    <location>
        <begin position="25"/>
        <end position="251"/>
    </location>
</feature>
<keyword evidence="2" id="KW-0547">Nucleotide-binding</keyword>
<keyword evidence="2" id="KW-0378">Hydrolase</keyword>
<dbReference type="OrthoDB" id="5513373at2"/>
<gene>
    <name evidence="2" type="ORF">CAP_0906</name>
</gene>
<dbReference type="RefSeq" id="WP_044251507.1">
    <property type="nucleotide sequence ID" value="NZ_ASRX01000114.1"/>
</dbReference>
<keyword evidence="2" id="KW-0347">Helicase</keyword>
<proteinExistence type="predicted"/>